<keyword evidence="6" id="KW-0862">Zinc</keyword>
<dbReference type="InterPro" id="IPR036236">
    <property type="entry name" value="Znf_C2H2_sf"/>
</dbReference>
<keyword evidence="5 14" id="KW-0863">Zinc-finger</keyword>
<gene>
    <name evidence="17" type="ORF">EX30DRAFT_364126</name>
</gene>
<comment type="subcellular location">
    <subcellularLocation>
        <location evidence="1">Nucleus</location>
    </subcellularLocation>
</comment>
<keyword evidence="4" id="KW-0677">Repeat</keyword>
<dbReference type="Gene3D" id="3.30.160.60">
    <property type="entry name" value="Classic Zinc Finger"/>
    <property type="match status" value="2"/>
</dbReference>
<dbReference type="STRING" id="341454.A0A4S2MWR7"/>
<evidence type="ECO:0000256" key="11">
    <source>
        <dbReference type="ARBA" id="ARBA00023242"/>
    </source>
</evidence>
<evidence type="ECO:0000256" key="2">
    <source>
        <dbReference type="ARBA" id="ARBA00022491"/>
    </source>
</evidence>
<dbReference type="PANTHER" id="PTHR47257">
    <property type="entry name" value="PH-RESPONSE TRANSCRIPTION FACTOR PACC/RIM101"/>
    <property type="match status" value="1"/>
</dbReference>
<evidence type="ECO:0000256" key="9">
    <source>
        <dbReference type="ARBA" id="ARBA00023159"/>
    </source>
</evidence>
<reference evidence="17 18" key="1">
    <citation type="submission" date="2019-04" db="EMBL/GenBank/DDBJ databases">
        <title>Comparative genomics and transcriptomics to analyze fruiting body development in filamentous ascomycetes.</title>
        <authorList>
            <consortium name="DOE Joint Genome Institute"/>
            <person name="Lutkenhaus R."/>
            <person name="Traeger S."/>
            <person name="Breuer J."/>
            <person name="Kuo A."/>
            <person name="Lipzen A."/>
            <person name="Pangilinan J."/>
            <person name="Dilworth D."/>
            <person name="Sandor L."/>
            <person name="Poggeler S."/>
            <person name="Barry K."/>
            <person name="Grigoriev I.V."/>
            <person name="Nowrousian M."/>
        </authorList>
    </citation>
    <scope>NUCLEOTIDE SEQUENCE [LARGE SCALE GENOMIC DNA]</scope>
    <source>
        <strain evidence="17 18">CBS 389.68</strain>
    </source>
</reference>
<sequence length="602" mass="65374">MDSLPQVLGSFVATNVPQQPAPSPNPQQQQTQEKQEPVSPPMSTMATTQTQQPAAPVVTAPAAPAVPLNAGVKKDELACQWNGCSDKFDSAEDLYNHLCDIHVGRKSTNNLCLTCAWGACRTTTVKRDHITSHIRVHVPLKPHGCDFCGKAFKRPQDLKKHVKTHADDSVLLRSPEPDGTGRRQAGMNWQGMHHVQYTTGAGMQPLVATAQTAYYGMNSYYPNGAHNHQVFYYPHSPQNGQDALAQATATAAAAVTENSKKRPHEDINRFIDDVKRHKLQPVYDGAMAQRLSALQFVPSTTGDMQYTSQTTVTAPPTTGAEQYTLPTISTLKTKQEMIDTDQFLSQLSGSMYSNGYHQQQQQQQNGRSPHPGSNPPTPLGSATTQPGNPQALTPPTSNYTTSASPNHHHTPPSVSPQAASTNIYPNLPTVVTSAEISHNYAAVSSAPATSLAANFDDNRRYNVGMLRRARADDDTTSTGAVDVSSPNYDKSTSISSAMIDPSLGDLTSAGQSDDQILEIQRNQETIARLRAAIKTMINEHDLKVQNGEIQDTVDTVMQDVDVHHVENQNLEQGEGQQQGQAQTQERSDAESLYPILKAVEAC</sequence>
<dbReference type="InParanoid" id="A0A4S2MWR7"/>
<evidence type="ECO:0000256" key="10">
    <source>
        <dbReference type="ARBA" id="ARBA00023163"/>
    </source>
</evidence>
<feature type="compositionally biased region" description="Polar residues" evidence="15">
    <location>
        <begin position="476"/>
        <end position="494"/>
    </location>
</feature>
<dbReference type="OrthoDB" id="6155966at2759"/>
<dbReference type="GO" id="GO:0005634">
    <property type="term" value="C:nucleus"/>
    <property type="evidence" value="ECO:0007669"/>
    <property type="project" value="UniProtKB-SubCell"/>
</dbReference>
<protein>
    <recommendedName>
        <fullName evidence="13">pH-response transcription factor pacC/RIM101</fullName>
    </recommendedName>
</protein>
<evidence type="ECO:0000256" key="7">
    <source>
        <dbReference type="ARBA" id="ARBA00023015"/>
    </source>
</evidence>
<keyword evidence="3" id="KW-0479">Metal-binding</keyword>
<dbReference type="InterPro" id="IPR050806">
    <property type="entry name" value="pacC/RIM101"/>
</dbReference>
<dbReference type="EMBL" id="ML220121">
    <property type="protein sequence ID" value="TGZ81109.1"/>
    <property type="molecule type" value="Genomic_DNA"/>
</dbReference>
<proteinExistence type="inferred from homology"/>
<evidence type="ECO:0000256" key="8">
    <source>
        <dbReference type="ARBA" id="ARBA00023125"/>
    </source>
</evidence>
<feature type="domain" description="C2H2-type" evidence="16">
    <location>
        <begin position="143"/>
        <end position="170"/>
    </location>
</feature>
<dbReference type="Proteomes" id="UP000298138">
    <property type="component" value="Unassembled WGS sequence"/>
</dbReference>
<keyword evidence="10" id="KW-0804">Transcription</keyword>
<keyword evidence="9" id="KW-0010">Activator</keyword>
<evidence type="ECO:0000256" key="5">
    <source>
        <dbReference type="ARBA" id="ARBA00022771"/>
    </source>
</evidence>
<keyword evidence="7" id="KW-0805">Transcription regulation</keyword>
<feature type="compositionally biased region" description="Polar residues" evidence="15">
    <location>
        <begin position="380"/>
        <end position="405"/>
    </location>
</feature>
<evidence type="ECO:0000313" key="18">
    <source>
        <dbReference type="Proteomes" id="UP000298138"/>
    </source>
</evidence>
<dbReference type="PROSITE" id="PS50157">
    <property type="entry name" value="ZINC_FINGER_C2H2_2"/>
    <property type="match status" value="3"/>
</dbReference>
<dbReference type="PROSITE" id="PS00028">
    <property type="entry name" value="ZINC_FINGER_C2H2_1"/>
    <property type="match status" value="2"/>
</dbReference>
<comment type="similarity">
    <text evidence="12">Belongs to the pacC/RIM101 family.</text>
</comment>
<feature type="domain" description="C2H2-type" evidence="16">
    <location>
        <begin position="113"/>
        <end position="142"/>
    </location>
</feature>
<keyword evidence="18" id="KW-1185">Reference proteome</keyword>
<dbReference type="FunFam" id="3.30.160.60:FF:000993">
    <property type="entry name" value="pH-response transcription factor pacC/RIM101"/>
    <property type="match status" value="1"/>
</dbReference>
<evidence type="ECO:0000259" key="16">
    <source>
        <dbReference type="PROSITE" id="PS50157"/>
    </source>
</evidence>
<evidence type="ECO:0000256" key="1">
    <source>
        <dbReference type="ARBA" id="ARBA00004123"/>
    </source>
</evidence>
<feature type="region of interest" description="Disordered" evidence="15">
    <location>
        <begin position="475"/>
        <end position="494"/>
    </location>
</feature>
<dbReference type="PANTHER" id="PTHR47257:SF1">
    <property type="entry name" value="PH-RESPONSE TRANSCRIPTION FACTOR PACC_RIM101"/>
    <property type="match status" value="1"/>
</dbReference>
<feature type="region of interest" description="Disordered" evidence="15">
    <location>
        <begin position="355"/>
        <end position="421"/>
    </location>
</feature>
<keyword evidence="2" id="KW-0678">Repressor</keyword>
<evidence type="ECO:0000313" key="17">
    <source>
        <dbReference type="EMBL" id="TGZ81109.1"/>
    </source>
</evidence>
<dbReference type="GO" id="GO:0003677">
    <property type="term" value="F:DNA binding"/>
    <property type="evidence" value="ECO:0007669"/>
    <property type="project" value="UniProtKB-KW"/>
</dbReference>
<dbReference type="SMART" id="SM00355">
    <property type="entry name" value="ZnF_C2H2"/>
    <property type="match status" value="3"/>
</dbReference>
<keyword evidence="11" id="KW-0539">Nucleus</keyword>
<evidence type="ECO:0000256" key="13">
    <source>
        <dbReference type="ARBA" id="ARBA00039490"/>
    </source>
</evidence>
<keyword evidence="8" id="KW-0238">DNA-binding</keyword>
<dbReference type="SUPFAM" id="SSF57667">
    <property type="entry name" value="beta-beta-alpha zinc fingers"/>
    <property type="match status" value="2"/>
</dbReference>
<organism evidence="17 18">
    <name type="scientific">Ascodesmis nigricans</name>
    <dbReference type="NCBI Taxonomy" id="341454"/>
    <lineage>
        <taxon>Eukaryota</taxon>
        <taxon>Fungi</taxon>
        <taxon>Dikarya</taxon>
        <taxon>Ascomycota</taxon>
        <taxon>Pezizomycotina</taxon>
        <taxon>Pezizomycetes</taxon>
        <taxon>Pezizales</taxon>
        <taxon>Ascodesmidaceae</taxon>
        <taxon>Ascodesmis</taxon>
    </lineage>
</organism>
<feature type="region of interest" description="Disordered" evidence="15">
    <location>
        <begin position="1"/>
        <end position="57"/>
    </location>
</feature>
<evidence type="ECO:0000256" key="6">
    <source>
        <dbReference type="ARBA" id="ARBA00022833"/>
    </source>
</evidence>
<evidence type="ECO:0000256" key="4">
    <source>
        <dbReference type="ARBA" id="ARBA00022737"/>
    </source>
</evidence>
<name>A0A4S2MWR7_9PEZI</name>
<dbReference type="GO" id="GO:0008270">
    <property type="term" value="F:zinc ion binding"/>
    <property type="evidence" value="ECO:0007669"/>
    <property type="project" value="UniProtKB-KW"/>
</dbReference>
<feature type="compositionally biased region" description="Low complexity" evidence="15">
    <location>
        <begin position="571"/>
        <end position="584"/>
    </location>
</feature>
<evidence type="ECO:0000256" key="15">
    <source>
        <dbReference type="SAM" id="MobiDB-lite"/>
    </source>
</evidence>
<feature type="compositionally biased region" description="Low complexity" evidence="15">
    <location>
        <begin position="41"/>
        <end position="57"/>
    </location>
</feature>
<accession>A0A4S2MWR7</accession>
<dbReference type="AlphaFoldDB" id="A0A4S2MWR7"/>
<evidence type="ECO:0000256" key="14">
    <source>
        <dbReference type="PROSITE-ProRule" id="PRU00042"/>
    </source>
</evidence>
<feature type="region of interest" description="Disordered" evidence="15">
    <location>
        <begin position="569"/>
        <end position="590"/>
    </location>
</feature>
<evidence type="ECO:0000256" key="12">
    <source>
        <dbReference type="ARBA" id="ARBA00038089"/>
    </source>
</evidence>
<dbReference type="InterPro" id="IPR013087">
    <property type="entry name" value="Znf_C2H2_type"/>
</dbReference>
<evidence type="ECO:0000256" key="3">
    <source>
        <dbReference type="ARBA" id="ARBA00022723"/>
    </source>
</evidence>
<dbReference type="GO" id="GO:0045944">
    <property type="term" value="P:positive regulation of transcription by RNA polymerase II"/>
    <property type="evidence" value="ECO:0007669"/>
    <property type="project" value="TreeGrafter"/>
</dbReference>
<feature type="domain" description="C2H2-type" evidence="16">
    <location>
        <begin position="77"/>
        <end position="107"/>
    </location>
</feature>